<evidence type="ECO:0000313" key="2">
    <source>
        <dbReference type="Proteomes" id="UP000427906"/>
    </source>
</evidence>
<sequence>MNVSHQFQQVGIFLAQNGFVTILKQMAAAPVAPIVCRGMTGQQSAHDGRHGRITGTKQQMEMVRDQRPGKTACLRLRDNGFQAFKELVTIMIVIEDITATDSASNYMVQSARSIDSGLAWHGLVILKSWEFIKFK</sequence>
<dbReference type="EMBL" id="AP021874">
    <property type="protein sequence ID" value="BBO68849.1"/>
    <property type="molecule type" value="Genomic_DNA"/>
</dbReference>
<protein>
    <submittedName>
        <fullName evidence="1">Uncharacterized protein</fullName>
    </submittedName>
</protein>
<keyword evidence="2" id="KW-1185">Reference proteome</keyword>
<dbReference type="KEGG" id="dalk:DSCA_27790"/>
<proteinExistence type="predicted"/>
<accession>A0A5K7YLY3</accession>
<name>A0A5K7YLY3_9BACT</name>
<gene>
    <name evidence="1" type="ORF">DSCA_27790</name>
</gene>
<dbReference type="Proteomes" id="UP000427906">
    <property type="component" value="Chromosome"/>
</dbReference>
<organism evidence="1 2">
    <name type="scientific">Desulfosarcina alkanivorans</name>
    <dbReference type="NCBI Taxonomy" id="571177"/>
    <lineage>
        <taxon>Bacteria</taxon>
        <taxon>Pseudomonadati</taxon>
        <taxon>Thermodesulfobacteriota</taxon>
        <taxon>Desulfobacteria</taxon>
        <taxon>Desulfobacterales</taxon>
        <taxon>Desulfosarcinaceae</taxon>
        <taxon>Desulfosarcina</taxon>
    </lineage>
</organism>
<reference evidence="1 2" key="1">
    <citation type="submission" date="2019-11" db="EMBL/GenBank/DDBJ databases">
        <title>Comparative genomics of hydrocarbon-degrading Desulfosarcina strains.</title>
        <authorList>
            <person name="Watanabe M."/>
            <person name="Kojima H."/>
            <person name="Fukui M."/>
        </authorList>
    </citation>
    <scope>NUCLEOTIDE SEQUENCE [LARGE SCALE GENOMIC DNA]</scope>
    <source>
        <strain evidence="1 2">PL12</strain>
    </source>
</reference>
<dbReference type="AlphaFoldDB" id="A0A5K7YLY3"/>
<evidence type="ECO:0000313" key="1">
    <source>
        <dbReference type="EMBL" id="BBO68849.1"/>
    </source>
</evidence>